<comment type="caution">
    <text evidence="7">The sequence shown here is derived from an EMBL/GenBank/DDBJ whole genome shotgun (WGS) entry which is preliminary data.</text>
</comment>
<feature type="transmembrane region" description="Helical" evidence="5">
    <location>
        <begin position="236"/>
        <end position="255"/>
    </location>
</feature>
<feature type="transmembrane region" description="Helical" evidence="5">
    <location>
        <begin position="426"/>
        <end position="452"/>
    </location>
</feature>
<dbReference type="InterPro" id="IPR020846">
    <property type="entry name" value="MFS_dom"/>
</dbReference>
<feature type="transmembrane region" description="Helical" evidence="5">
    <location>
        <begin position="148"/>
        <end position="171"/>
    </location>
</feature>
<feature type="transmembrane region" description="Helical" evidence="5">
    <location>
        <begin position="494"/>
        <end position="514"/>
    </location>
</feature>
<feature type="transmembrane region" description="Helical" evidence="5">
    <location>
        <begin position="205"/>
        <end position="230"/>
    </location>
</feature>
<evidence type="ECO:0000256" key="5">
    <source>
        <dbReference type="SAM" id="Phobius"/>
    </source>
</evidence>
<keyword evidence="3 5" id="KW-1133">Transmembrane helix</keyword>
<reference evidence="8" key="1">
    <citation type="journal article" date="2020" name="Stud. Mycol.">
        <title>101 Dothideomycetes genomes: A test case for predicting lifestyles and emergence of pathogens.</title>
        <authorList>
            <person name="Haridas S."/>
            <person name="Albert R."/>
            <person name="Binder M."/>
            <person name="Bloem J."/>
            <person name="LaButti K."/>
            <person name="Salamov A."/>
            <person name="Andreopoulos B."/>
            <person name="Baker S."/>
            <person name="Barry K."/>
            <person name="Bills G."/>
            <person name="Bluhm B."/>
            <person name="Cannon C."/>
            <person name="Castanera R."/>
            <person name="Culley D."/>
            <person name="Daum C."/>
            <person name="Ezra D."/>
            <person name="Gonzalez J."/>
            <person name="Henrissat B."/>
            <person name="Kuo A."/>
            <person name="Liang C."/>
            <person name="Lipzen A."/>
            <person name="Lutzoni F."/>
            <person name="Magnuson J."/>
            <person name="Mondo S."/>
            <person name="Nolan M."/>
            <person name="Ohm R."/>
            <person name="Pangilinan J."/>
            <person name="Park H.-J."/>
            <person name="Ramirez L."/>
            <person name="Alfaro M."/>
            <person name="Sun H."/>
            <person name="Tritt A."/>
            <person name="Yoshinaga Y."/>
            <person name="Zwiers L.-H."/>
            <person name="Turgeon B."/>
            <person name="Goodwin S."/>
            <person name="Spatafora J."/>
            <person name="Crous P."/>
            <person name="Grigoriev I."/>
        </authorList>
    </citation>
    <scope>NUCLEOTIDE SEQUENCE [LARGE SCALE GENOMIC DNA]</scope>
    <source>
        <strain evidence="8">CBS 304.66</strain>
    </source>
</reference>
<dbReference type="InterPro" id="IPR011701">
    <property type="entry name" value="MFS"/>
</dbReference>
<evidence type="ECO:0000256" key="1">
    <source>
        <dbReference type="ARBA" id="ARBA00004141"/>
    </source>
</evidence>
<protein>
    <submittedName>
        <fullName evidence="7">MFS general substrate transporter</fullName>
    </submittedName>
</protein>
<dbReference type="Pfam" id="PF07690">
    <property type="entry name" value="MFS_1"/>
    <property type="match status" value="1"/>
</dbReference>
<comment type="subcellular location">
    <subcellularLocation>
        <location evidence="1">Membrane</location>
        <topology evidence="1">Multi-pass membrane protein</topology>
    </subcellularLocation>
</comment>
<feature type="domain" description="Major facilitator superfamily (MFS) profile" evidence="6">
    <location>
        <begin position="80"/>
        <end position="521"/>
    </location>
</feature>
<organism evidence="7 8">
    <name type="scientific">Lojkania enalia</name>
    <dbReference type="NCBI Taxonomy" id="147567"/>
    <lineage>
        <taxon>Eukaryota</taxon>
        <taxon>Fungi</taxon>
        <taxon>Dikarya</taxon>
        <taxon>Ascomycota</taxon>
        <taxon>Pezizomycotina</taxon>
        <taxon>Dothideomycetes</taxon>
        <taxon>Pleosporomycetidae</taxon>
        <taxon>Pleosporales</taxon>
        <taxon>Pleosporales incertae sedis</taxon>
        <taxon>Lojkania</taxon>
    </lineage>
</organism>
<dbReference type="OrthoDB" id="2533084at2759"/>
<feature type="transmembrane region" description="Helical" evidence="5">
    <location>
        <begin position="122"/>
        <end position="141"/>
    </location>
</feature>
<evidence type="ECO:0000259" key="6">
    <source>
        <dbReference type="PROSITE" id="PS50850"/>
    </source>
</evidence>
<dbReference type="Proteomes" id="UP000800093">
    <property type="component" value="Unassembled WGS sequence"/>
</dbReference>
<gene>
    <name evidence="7" type="ORF">CC78DRAFT_601836</name>
</gene>
<evidence type="ECO:0000313" key="8">
    <source>
        <dbReference type="Proteomes" id="UP000800093"/>
    </source>
</evidence>
<keyword evidence="4 5" id="KW-0472">Membrane</keyword>
<evidence type="ECO:0000256" key="4">
    <source>
        <dbReference type="ARBA" id="ARBA00023136"/>
    </source>
</evidence>
<dbReference type="EMBL" id="ML986581">
    <property type="protein sequence ID" value="KAF2269664.1"/>
    <property type="molecule type" value="Genomic_DNA"/>
</dbReference>
<dbReference type="GO" id="GO:0005886">
    <property type="term" value="C:plasma membrane"/>
    <property type="evidence" value="ECO:0007669"/>
    <property type="project" value="TreeGrafter"/>
</dbReference>
<dbReference type="SUPFAM" id="SSF103473">
    <property type="entry name" value="MFS general substrate transporter"/>
    <property type="match status" value="1"/>
</dbReference>
<keyword evidence="2 5" id="KW-0812">Transmembrane</keyword>
<dbReference type="FunFam" id="1.20.1250.20:FF:001494">
    <property type="entry name" value="Uncharacterized protein"/>
    <property type="match status" value="1"/>
</dbReference>
<dbReference type="InterPro" id="IPR036259">
    <property type="entry name" value="MFS_trans_sf"/>
</dbReference>
<feature type="transmembrane region" description="Helical" evidence="5">
    <location>
        <begin position="177"/>
        <end position="198"/>
    </location>
</feature>
<dbReference type="PANTHER" id="PTHR23502">
    <property type="entry name" value="MAJOR FACILITATOR SUPERFAMILY"/>
    <property type="match status" value="1"/>
</dbReference>
<dbReference type="GO" id="GO:0022857">
    <property type="term" value="F:transmembrane transporter activity"/>
    <property type="evidence" value="ECO:0007669"/>
    <property type="project" value="InterPro"/>
</dbReference>
<evidence type="ECO:0000313" key="7">
    <source>
        <dbReference type="EMBL" id="KAF2269664.1"/>
    </source>
</evidence>
<keyword evidence="8" id="KW-1185">Reference proteome</keyword>
<dbReference type="PANTHER" id="PTHR23502:SF22">
    <property type="entry name" value="MAJOR FACILITATOR SUPERFAMILY (MFS) PROFILE DOMAIN-CONTAINING PROTEIN"/>
    <property type="match status" value="1"/>
</dbReference>
<evidence type="ECO:0000256" key="3">
    <source>
        <dbReference type="ARBA" id="ARBA00022989"/>
    </source>
</evidence>
<feature type="transmembrane region" description="Helical" evidence="5">
    <location>
        <begin position="358"/>
        <end position="378"/>
    </location>
</feature>
<dbReference type="Gene3D" id="1.20.1250.20">
    <property type="entry name" value="MFS general substrate transporter like domains"/>
    <property type="match status" value="1"/>
</dbReference>
<accession>A0A9P4TQP7</accession>
<sequence>MADTKAEITYIDTATREHIREQEAGHETDVVLLDTNAAHLEKGQYGNLKLAKDGHTVLIPQPSSDPNDPLNWSWSRKHLMLGIVSFTAFLGDFGSGAGIPLIVVQGEEWGLPPPKVNESGNLNVLMLGIGGLFWIVVSSWWGRAPVMFWSTLSGVLFTLACAVTTSFPVYYGFRAMMGLTLTAYQVVGLACVKDMFYFHEHARKIGIWVALFILSPYLGPFFANFIIAGTGDWRPVMWLVFAMGCLDMVLILLICDETYYERSIPVGEQPDRPQSLTGRLSRIVGIWQIQHHKGYFKTLAHSCTRLVSTFLKPIIIPAMIYYAMSFMWAVGINITSTILLETPEELGGYGFGPKAVGYLYFTPLVAVALGETFGHFFNDFIADRYIRKHEGVFKPEARLVTNYVAAALMIPGLIIVGITLEKHLSYAGIIMGWGMYVFGVMLATVAITAYALDSYGTASSEVSGLLNFARVISGFSVGYFQQPWGEKSGFGLSFGIQAIIVAAAMGIIVVLQIYGARLRVKGGPVV</sequence>
<name>A0A9P4TQP7_9PLEO</name>
<feature type="transmembrane region" description="Helical" evidence="5">
    <location>
        <begin position="314"/>
        <end position="338"/>
    </location>
</feature>
<feature type="transmembrane region" description="Helical" evidence="5">
    <location>
        <begin position="464"/>
        <end position="482"/>
    </location>
</feature>
<proteinExistence type="predicted"/>
<evidence type="ECO:0000256" key="2">
    <source>
        <dbReference type="ARBA" id="ARBA00022692"/>
    </source>
</evidence>
<feature type="transmembrane region" description="Helical" evidence="5">
    <location>
        <begin position="79"/>
        <end position="102"/>
    </location>
</feature>
<feature type="transmembrane region" description="Helical" evidence="5">
    <location>
        <begin position="399"/>
        <end position="420"/>
    </location>
</feature>
<dbReference type="PROSITE" id="PS50850">
    <property type="entry name" value="MFS"/>
    <property type="match status" value="1"/>
</dbReference>
<dbReference type="AlphaFoldDB" id="A0A9P4TQP7"/>